<dbReference type="Proteomes" id="UP001144805">
    <property type="component" value="Unassembled WGS sequence"/>
</dbReference>
<protein>
    <submittedName>
        <fullName evidence="1">SIR2 family protein</fullName>
    </submittedName>
</protein>
<comment type="caution">
    <text evidence="1">The sequence shown here is derived from an EMBL/GenBank/DDBJ whole genome shotgun (WGS) entry which is preliminary data.</text>
</comment>
<name>A0A9X3E1T9_9HYPH</name>
<sequence length="591" mass="65560">MRQSELIQVLSEAVNQFSWFLGAGTSQSAGLPTAWDVMWDLKRRHYCKEENQEIAANDVENAAVREKITAYMDAHNFPPPGDPGEYSACFKLIFRDDYERQRAYLAASLDEKRISLTQGHRILAALISLDAARTVFTTNFDSVIEKAYAAVAGKDIAAFHLEGSYAALTALNREAFPIYTKLHGDFRYRSIKNLEDDLKSQNEELGRAAVTAWNRFGLVVAGYSGRDESVMALMRSALEGTNPFPHGLYWTTLKGRPPMQAVTDLIAAAKSKGVKAEIVEIETFDSFMSRLWRQLPNRPDELVKAVGRVADRTVNIDLPGAGTRAPIIRVNALPIAQLPSQCFKLTFKDAPDWEALRKAERAAEGAILLTKEADVYAWGLESEVRKAFGANAPEIAALDIGDRVAELDKNLYLKGFVEGGLALALKRGKPLVHRASRYGSTLIVERQSARSPLLKGLSEAVESGGHVYGQVSGLMTKPTEEHPESISIWWAEAVEIDLQQIGGRTWVLLKPDVYIWPRWARREASTFLDRRMRGRYNGPANALMSAWIELLLPGTPRHTDRTLTSFDHVAGPGNPTFVVNDRTGFSKGGAR</sequence>
<organism evidence="1 2">
    <name type="scientific">Kaistia nematophila</name>
    <dbReference type="NCBI Taxonomy" id="2994654"/>
    <lineage>
        <taxon>Bacteria</taxon>
        <taxon>Pseudomonadati</taxon>
        <taxon>Pseudomonadota</taxon>
        <taxon>Alphaproteobacteria</taxon>
        <taxon>Hyphomicrobiales</taxon>
        <taxon>Kaistiaceae</taxon>
        <taxon>Kaistia</taxon>
    </lineage>
</organism>
<evidence type="ECO:0000313" key="2">
    <source>
        <dbReference type="Proteomes" id="UP001144805"/>
    </source>
</evidence>
<dbReference type="AlphaFoldDB" id="A0A9X3E1T9"/>
<dbReference type="RefSeq" id="WP_266337151.1">
    <property type="nucleotide sequence ID" value="NZ_JAPKNK010000001.1"/>
</dbReference>
<gene>
    <name evidence="1" type="ORF">OSH07_03230</name>
</gene>
<evidence type="ECO:0000313" key="1">
    <source>
        <dbReference type="EMBL" id="MCX5568198.1"/>
    </source>
</evidence>
<reference evidence="1" key="1">
    <citation type="submission" date="2022-11" db="EMBL/GenBank/DDBJ databases">
        <title>Biodiversity and phylogenetic relationships of bacteria.</title>
        <authorList>
            <person name="Machado R.A.R."/>
            <person name="Bhat A."/>
            <person name="Loulou A."/>
            <person name="Kallel S."/>
        </authorList>
    </citation>
    <scope>NUCLEOTIDE SEQUENCE</scope>
    <source>
        <strain evidence="1">K-TC2</strain>
    </source>
</reference>
<dbReference type="InterPro" id="IPR029035">
    <property type="entry name" value="DHS-like_NAD/FAD-binding_dom"/>
</dbReference>
<accession>A0A9X3E1T9</accession>
<dbReference type="SUPFAM" id="SSF52467">
    <property type="entry name" value="DHS-like NAD/FAD-binding domain"/>
    <property type="match status" value="1"/>
</dbReference>
<dbReference type="Pfam" id="PF13289">
    <property type="entry name" value="SIR2_2"/>
    <property type="match status" value="1"/>
</dbReference>
<dbReference type="Gene3D" id="3.40.50.1220">
    <property type="entry name" value="TPP-binding domain"/>
    <property type="match status" value="1"/>
</dbReference>
<keyword evidence="2" id="KW-1185">Reference proteome</keyword>
<dbReference type="EMBL" id="JAPKNK010000001">
    <property type="protein sequence ID" value="MCX5568198.1"/>
    <property type="molecule type" value="Genomic_DNA"/>
</dbReference>
<proteinExistence type="predicted"/>